<dbReference type="Proteomes" id="UP000183299">
    <property type="component" value="Unassembled WGS sequence"/>
</dbReference>
<dbReference type="Pfam" id="PF04413">
    <property type="entry name" value="Glycos_transf_N"/>
    <property type="match status" value="1"/>
</dbReference>
<dbReference type="InterPro" id="IPR039901">
    <property type="entry name" value="Kdotransferase"/>
</dbReference>
<dbReference type="GO" id="GO:0043842">
    <property type="term" value="F:Kdo transferase activity"/>
    <property type="evidence" value="ECO:0007669"/>
    <property type="project" value="UniProtKB-EC"/>
</dbReference>
<organism evidence="10 11">
    <name type="scientific">Celeribacter halophilus</name>
    <dbReference type="NCBI Taxonomy" id="576117"/>
    <lineage>
        <taxon>Bacteria</taxon>
        <taxon>Pseudomonadati</taxon>
        <taxon>Pseudomonadota</taxon>
        <taxon>Alphaproteobacteria</taxon>
        <taxon>Rhodobacterales</taxon>
        <taxon>Roseobacteraceae</taxon>
        <taxon>Celeribacter</taxon>
    </lineage>
</organism>
<keyword evidence="8" id="KW-0448">Lipopolysaccharide biosynthesis</keyword>
<evidence type="ECO:0000256" key="8">
    <source>
        <dbReference type="RuleBase" id="RU365103"/>
    </source>
</evidence>
<proteinExistence type="inferred from homology"/>
<dbReference type="EC" id="2.4.99.12" evidence="3 8"/>
<comment type="subcellular location">
    <subcellularLocation>
        <location evidence="8">Cell membrane</location>
    </subcellularLocation>
</comment>
<evidence type="ECO:0000259" key="9">
    <source>
        <dbReference type="Pfam" id="PF04413"/>
    </source>
</evidence>
<dbReference type="GeneID" id="98664947"/>
<dbReference type="RefSeq" id="WP_066604202.1">
    <property type="nucleotide sequence ID" value="NZ_FORY01000007.1"/>
</dbReference>
<comment type="catalytic activity">
    <reaction evidence="7 8">
        <text>lipid IVA (E. coli) + CMP-3-deoxy-beta-D-manno-octulosonate = alpha-Kdo-(2-&gt;6)-lipid IVA (E. coli) + CMP + H(+)</text>
        <dbReference type="Rhea" id="RHEA:28066"/>
        <dbReference type="ChEBI" id="CHEBI:15378"/>
        <dbReference type="ChEBI" id="CHEBI:58603"/>
        <dbReference type="ChEBI" id="CHEBI:60364"/>
        <dbReference type="ChEBI" id="CHEBI:60377"/>
        <dbReference type="ChEBI" id="CHEBI:85987"/>
        <dbReference type="EC" id="2.4.99.12"/>
    </reaction>
</comment>
<keyword evidence="8" id="KW-1003">Cell membrane</keyword>
<keyword evidence="5 8" id="KW-0808">Transferase</keyword>
<dbReference type="OrthoDB" id="9789797at2"/>
<accession>A0A1I3T1E0</accession>
<evidence type="ECO:0000256" key="1">
    <source>
        <dbReference type="ARBA" id="ARBA00003394"/>
    </source>
</evidence>
<dbReference type="InterPro" id="IPR038107">
    <property type="entry name" value="Glycos_transf_N_sf"/>
</dbReference>
<keyword evidence="11" id="KW-1185">Reference proteome</keyword>
<protein>
    <recommendedName>
        <fullName evidence="4 8">3-deoxy-D-manno-octulosonic acid transferase</fullName>
        <shortName evidence="8">Kdo transferase</shortName>
        <ecNumber evidence="3 8">2.4.99.12</ecNumber>
    </recommendedName>
    <alternativeName>
        <fullName evidence="6 8">Lipid IV(A) 3-deoxy-D-manno-octulosonic acid transferase</fullName>
    </alternativeName>
</protein>
<evidence type="ECO:0000313" key="10">
    <source>
        <dbReference type="EMBL" id="SFJ64490.1"/>
    </source>
</evidence>
<dbReference type="PANTHER" id="PTHR42755">
    <property type="entry name" value="3-DEOXY-MANNO-OCTULOSONATE CYTIDYLYLTRANSFERASE"/>
    <property type="match status" value="1"/>
</dbReference>
<evidence type="ECO:0000256" key="7">
    <source>
        <dbReference type="ARBA" id="ARBA00049183"/>
    </source>
</evidence>
<dbReference type="AlphaFoldDB" id="A0A1I3T1E0"/>
<evidence type="ECO:0000256" key="2">
    <source>
        <dbReference type="ARBA" id="ARBA00004713"/>
    </source>
</evidence>
<reference evidence="10 11" key="1">
    <citation type="submission" date="2016-10" db="EMBL/GenBank/DDBJ databases">
        <authorList>
            <person name="de Groot N.N."/>
        </authorList>
    </citation>
    <scope>NUCLEOTIDE SEQUENCE [LARGE SCALE GENOMIC DNA]</scope>
    <source>
        <strain evidence="10 11">CGMCC 1.8891</strain>
    </source>
</reference>
<name>A0A1I3T1E0_9RHOB</name>
<dbReference type="PANTHER" id="PTHR42755:SF1">
    <property type="entry name" value="3-DEOXY-D-MANNO-OCTULOSONIC ACID TRANSFERASE, MITOCHONDRIAL-RELATED"/>
    <property type="match status" value="1"/>
</dbReference>
<evidence type="ECO:0000256" key="4">
    <source>
        <dbReference type="ARBA" id="ARBA00019077"/>
    </source>
</evidence>
<dbReference type="GO" id="GO:0005886">
    <property type="term" value="C:plasma membrane"/>
    <property type="evidence" value="ECO:0007669"/>
    <property type="project" value="UniProtKB-SubCell"/>
</dbReference>
<evidence type="ECO:0000256" key="6">
    <source>
        <dbReference type="ARBA" id="ARBA00031445"/>
    </source>
</evidence>
<dbReference type="Gene3D" id="3.40.50.2000">
    <property type="entry name" value="Glycogen Phosphorylase B"/>
    <property type="match status" value="1"/>
</dbReference>
<dbReference type="GO" id="GO:0009244">
    <property type="term" value="P:lipopolysaccharide core region biosynthetic process"/>
    <property type="evidence" value="ECO:0007669"/>
    <property type="project" value="UniProtKB-UniRule"/>
</dbReference>
<comment type="function">
    <text evidence="1 8">Involved in lipopolysaccharide (LPS) biosynthesis. Catalyzes the transfer of 3-deoxy-D-manno-octulosonate (Kdo) residue(s) from CMP-Kdo to lipid IV(A), the tetraacyldisaccharide-1,4'-bisphosphate precursor of lipid A.</text>
</comment>
<dbReference type="EMBL" id="FORY01000007">
    <property type="protein sequence ID" value="SFJ64490.1"/>
    <property type="molecule type" value="Genomic_DNA"/>
</dbReference>
<comment type="pathway">
    <text evidence="2 8">Bacterial outer membrane biogenesis; LPS core biosynthesis.</text>
</comment>
<evidence type="ECO:0000313" key="11">
    <source>
        <dbReference type="Proteomes" id="UP000183299"/>
    </source>
</evidence>
<dbReference type="InterPro" id="IPR007507">
    <property type="entry name" value="Glycos_transf_N"/>
</dbReference>
<dbReference type="STRING" id="576117.SAMN04488138_107189"/>
<evidence type="ECO:0000256" key="3">
    <source>
        <dbReference type="ARBA" id="ARBA00012621"/>
    </source>
</evidence>
<evidence type="ECO:0000256" key="5">
    <source>
        <dbReference type="ARBA" id="ARBA00022679"/>
    </source>
</evidence>
<feature type="domain" description="3-deoxy-D-manno-octulosonic-acid transferase N-terminal" evidence="9">
    <location>
        <begin position="40"/>
        <end position="209"/>
    </location>
</feature>
<gene>
    <name evidence="10" type="ORF">SAMN04488138_107189</name>
</gene>
<comment type="similarity">
    <text evidence="8">Belongs to the glycosyltransferase group 1 family.</text>
</comment>
<sequence length="429" mass="46801">MAKPFPYLLYSALSRKSERHHVDQLDRLVASGAVTQAAYDQRLVRNQPKRPKGELLWLHAATPYALRPAMELFHRICEDRPDLSGLITIAPDMTPPAGAEDESLYFSRLPEDDSTTVRRFLAHWTPDSLVWVGGRFRPNLLRITRDCNIPAIAIDAPNSAASLDIPLSIPGLRKHVLGCFDHVFAATTEATLPWRRAGIVGAKIEALGHLEEGGRAPGLDEETLARRMAEIGTRPSWFASQLERSEVGEIIRAHKRALRRAHRLLLTVSLSNHAATDSVLTQFQNAGMTAVALDQSTPIPESAQVVIVPQADGNGLWHRISPISFMGRSFGPFGGIDPYPATAMGSAILHGQNVSDYTMAYARLAAAKAACAVHDGYALGEEVGRLMSPDQAALMAGAAWEVASTGTEVTDRVANLVQDFLDLRERTEA</sequence>
<dbReference type="GO" id="GO:0009245">
    <property type="term" value="P:lipid A biosynthetic process"/>
    <property type="evidence" value="ECO:0007669"/>
    <property type="project" value="TreeGrafter"/>
</dbReference>
<dbReference type="UniPathway" id="UPA00958"/>
<keyword evidence="8" id="KW-0472">Membrane</keyword>
<dbReference type="Gene3D" id="3.40.50.11720">
    <property type="entry name" value="3-Deoxy-D-manno-octulosonic-acid transferase, N-terminal domain"/>
    <property type="match status" value="1"/>
</dbReference>